<name>A0A914XZY3_9BILA</name>
<protein>
    <submittedName>
        <fullName evidence="2">Uncharacterized protein</fullName>
    </submittedName>
</protein>
<evidence type="ECO:0000313" key="2">
    <source>
        <dbReference type="WBParaSite" id="PSU_v2.g11186.t1"/>
    </source>
</evidence>
<keyword evidence="1" id="KW-1185">Reference proteome</keyword>
<dbReference type="Proteomes" id="UP000887577">
    <property type="component" value="Unplaced"/>
</dbReference>
<sequence>MQKFAHNNAVPFIQFALNWLKSLPLADSQNDPTVLQNYRTGAAKIAQTGKVAFMLPTTQQIIATYFTTPFKLPESSDAALNALTQEASKYVR</sequence>
<organism evidence="1 2">
    <name type="scientific">Panagrolaimus superbus</name>
    <dbReference type="NCBI Taxonomy" id="310955"/>
    <lineage>
        <taxon>Eukaryota</taxon>
        <taxon>Metazoa</taxon>
        <taxon>Ecdysozoa</taxon>
        <taxon>Nematoda</taxon>
        <taxon>Chromadorea</taxon>
        <taxon>Rhabditida</taxon>
        <taxon>Tylenchina</taxon>
        <taxon>Panagrolaimomorpha</taxon>
        <taxon>Panagrolaimoidea</taxon>
        <taxon>Panagrolaimidae</taxon>
        <taxon>Panagrolaimus</taxon>
    </lineage>
</organism>
<proteinExistence type="predicted"/>
<dbReference type="AlphaFoldDB" id="A0A914XZY3"/>
<accession>A0A914XZY3</accession>
<reference evidence="2" key="1">
    <citation type="submission" date="2022-11" db="UniProtKB">
        <authorList>
            <consortium name="WormBaseParasite"/>
        </authorList>
    </citation>
    <scope>IDENTIFICATION</scope>
</reference>
<evidence type="ECO:0000313" key="1">
    <source>
        <dbReference type="Proteomes" id="UP000887577"/>
    </source>
</evidence>
<dbReference type="WBParaSite" id="PSU_v2.g11186.t1">
    <property type="protein sequence ID" value="PSU_v2.g11186.t1"/>
    <property type="gene ID" value="PSU_v2.g11186"/>
</dbReference>